<feature type="transmembrane region" description="Helical" evidence="3">
    <location>
        <begin position="51"/>
        <end position="74"/>
    </location>
</feature>
<dbReference type="SUPFAM" id="SSF103473">
    <property type="entry name" value="MFS general substrate transporter"/>
    <property type="match status" value="1"/>
</dbReference>
<dbReference type="OrthoDB" id="6509908at2759"/>
<feature type="transmembrane region" description="Helical" evidence="3">
    <location>
        <begin position="344"/>
        <end position="366"/>
    </location>
</feature>
<feature type="transmembrane region" description="Helical" evidence="3">
    <location>
        <begin position="258"/>
        <end position="279"/>
    </location>
</feature>
<evidence type="ECO:0000256" key="1">
    <source>
        <dbReference type="ARBA" id="ARBA00004141"/>
    </source>
</evidence>
<feature type="transmembrane region" description="Helical" evidence="3">
    <location>
        <begin position="179"/>
        <end position="203"/>
    </location>
</feature>
<dbReference type="InterPro" id="IPR050327">
    <property type="entry name" value="Proton-linked_MCT"/>
</dbReference>
<evidence type="ECO:0000313" key="6">
    <source>
        <dbReference type="Proteomes" id="UP000241462"/>
    </source>
</evidence>
<dbReference type="EMBL" id="KZ678538">
    <property type="protein sequence ID" value="PSR80204.1"/>
    <property type="molecule type" value="Genomic_DNA"/>
</dbReference>
<accession>A0A2T2ZZU1</accession>
<sequence>MPKAPDGGLQAWLQVLGGFFIYFNTWGLMISFGVFQSYYENHVLTDVSSSAISWIGTIQAFFLIEVGVITGPLYDRGRLRLILATGFVLLPLGIMMASISTSYYAILLSMGICTGIDVSNAKQRDSMGCMFFPGITSINTYFNTRRGLASGVAATGSGVGAIVYPILLRELMLHISFPWAVRVVGFIILATSLIPLLVIRPLWLPSHRRKLVDMTIFKDRIYTFWSMANIISWVGVQIPIFYATLYATDIVGVSQDNAFYMSAVLGAGSLPGRLLTAVASDHFGPLWVYAATFSFAGVLALVWMRVTTYAGLIIVILLYGAAYGGISSLPPAAVATLSPDLSSLGTRIGTSFSFAGIAILVGPPIAGAIKGNSHGFQGAFGFSGAATVAGSLVLFFAAFVHQRKKSAAQTKT</sequence>
<dbReference type="Gene3D" id="1.20.1250.20">
    <property type="entry name" value="MFS general substrate transporter like domains"/>
    <property type="match status" value="2"/>
</dbReference>
<proteinExistence type="inferred from homology"/>
<dbReference type="Proteomes" id="UP000241462">
    <property type="component" value="Unassembled WGS sequence"/>
</dbReference>
<keyword evidence="6" id="KW-1185">Reference proteome</keyword>
<feature type="transmembrane region" description="Helical" evidence="3">
    <location>
        <begin position="378"/>
        <end position="400"/>
    </location>
</feature>
<keyword evidence="3" id="KW-1133">Transmembrane helix</keyword>
<evidence type="ECO:0000256" key="3">
    <source>
        <dbReference type="SAM" id="Phobius"/>
    </source>
</evidence>
<dbReference type="InterPro" id="IPR011701">
    <property type="entry name" value="MFS"/>
</dbReference>
<feature type="transmembrane region" description="Helical" evidence="3">
    <location>
        <begin position="286"/>
        <end position="303"/>
    </location>
</feature>
<dbReference type="PANTHER" id="PTHR11360:SF234">
    <property type="entry name" value="MFS-TYPE TRANSPORTER DBAD-RELATED"/>
    <property type="match status" value="1"/>
</dbReference>
<gene>
    <name evidence="5" type="ORF">BD289DRAFT_468938</name>
</gene>
<feature type="transmembrane region" description="Helical" evidence="3">
    <location>
        <begin position="309"/>
        <end position="332"/>
    </location>
</feature>
<feature type="transmembrane region" description="Helical" evidence="3">
    <location>
        <begin position="81"/>
        <end position="97"/>
    </location>
</feature>
<reference evidence="5 6" key="1">
    <citation type="journal article" date="2018" name="Mycol. Prog.">
        <title>Coniella lustricola, a new species from submerged detritus.</title>
        <authorList>
            <person name="Raudabaugh D.B."/>
            <person name="Iturriaga T."/>
            <person name="Carver A."/>
            <person name="Mondo S."/>
            <person name="Pangilinan J."/>
            <person name="Lipzen A."/>
            <person name="He G."/>
            <person name="Amirebrahimi M."/>
            <person name="Grigoriev I.V."/>
            <person name="Miller A.N."/>
        </authorList>
    </citation>
    <scope>NUCLEOTIDE SEQUENCE [LARGE SCALE GENOMIC DNA]</scope>
    <source>
        <strain evidence="5 6">B22-T-1</strain>
    </source>
</reference>
<feature type="transmembrane region" description="Helical" evidence="3">
    <location>
        <begin position="224"/>
        <end position="246"/>
    </location>
</feature>
<dbReference type="Pfam" id="PF07690">
    <property type="entry name" value="MFS_1"/>
    <property type="match status" value="1"/>
</dbReference>
<dbReference type="GO" id="GO:0022857">
    <property type="term" value="F:transmembrane transporter activity"/>
    <property type="evidence" value="ECO:0007669"/>
    <property type="project" value="InterPro"/>
</dbReference>
<evidence type="ECO:0000259" key="4">
    <source>
        <dbReference type="PROSITE" id="PS50850"/>
    </source>
</evidence>
<dbReference type="PROSITE" id="PS50850">
    <property type="entry name" value="MFS"/>
    <property type="match status" value="1"/>
</dbReference>
<protein>
    <submittedName>
        <fullName evidence="5">Major facilitator superfamily domain-containing protein</fullName>
    </submittedName>
</protein>
<dbReference type="InParanoid" id="A0A2T2ZZU1"/>
<keyword evidence="3" id="KW-0472">Membrane</keyword>
<keyword evidence="3" id="KW-0812">Transmembrane</keyword>
<organism evidence="5 6">
    <name type="scientific">Coniella lustricola</name>
    <dbReference type="NCBI Taxonomy" id="2025994"/>
    <lineage>
        <taxon>Eukaryota</taxon>
        <taxon>Fungi</taxon>
        <taxon>Dikarya</taxon>
        <taxon>Ascomycota</taxon>
        <taxon>Pezizomycotina</taxon>
        <taxon>Sordariomycetes</taxon>
        <taxon>Sordariomycetidae</taxon>
        <taxon>Diaporthales</taxon>
        <taxon>Schizoparmaceae</taxon>
        <taxon>Coniella</taxon>
    </lineage>
</organism>
<name>A0A2T2ZZU1_9PEZI</name>
<dbReference type="GO" id="GO:0016020">
    <property type="term" value="C:membrane"/>
    <property type="evidence" value="ECO:0007669"/>
    <property type="project" value="UniProtKB-SubCell"/>
</dbReference>
<dbReference type="PANTHER" id="PTHR11360">
    <property type="entry name" value="MONOCARBOXYLATE TRANSPORTER"/>
    <property type="match status" value="1"/>
</dbReference>
<feature type="transmembrane region" description="Helical" evidence="3">
    <location>
        <begin position="147"/>
        <end position="167"/>
    </location>
</feature>
<dbReference type="InterPro" id="IPR020846">
    <property type="entry name" value="MFS_dom"/>
</dbReference>
<feature type="transmembrane region" description="Helical" evidence="3">
    <location>
        <begin position="12"/>
        <end position="39"/>
    </location>
</feature>
<dbReference type="AlphaFoldDB" id="A0A2T2ZZU1"/>
<comment type="similarity">
    <text evidence="2">Belongs to the major facilitator superfamily. Monocarboxylate porter (TC 2.A.1.13) family.</text>
</comment>
<dbReference type="InterPro" id="IPR036259">
    <property type="entry name" value="MFS_trans_sf"/>
</dbReference>
<feature type="domain" description="Major facilitator superfamily (MFS) profile" evidence="4">
    <location>
        <begin position="221"/>
        <end position="412"/>
    </location>
</feature>
<comment type="subcellular location">
    <subcellularLocation>
        <location evidence="1">Membrane</location>
        <topology evidence="1">Multi-pass membrane protein</topology>
    </subcellularLocation>
</comment>
<evidence type="ECO:0000313" key="5">
    <source>
        <dbReference type="EMBL" id="PSR80204.1"/>
    </source>
</evidence>
<evidence type="ECO:0000256" key="2">
    <source>
        <dbReference type="ARBA" id="ARBA00006727"/>
    </source>
</evidence>